<name>A0A1E7MWW8_KITAU</name>
<dbReference type="SUPFAM" id="SSF140453">
    <property type="entry name" value="EsxAB dimer-like"/>
    <property type="match status" value="1"/>
</dbReference>
<dbReference type="GeneID" id="97486666"/>
<reference evidence="2" key="4">
    <citation type="submission" date="2016-08" db="EMBL/GenBank/DDBJ databases">
        <title>Sequencing, Assembly and Comparative Genomics of S. aureofaciens ATCC 10762.</title>
        <authorList>
            <person name="Gradnigo J.S."/>
            <person name="Johnson N."/>
            <person name="Somerville G.A."/>
        </authorList>
    </citation>
    <scope>NUCLEOTIDE SEQUENCE [LARGE SCALE GENOMIC DNA]</scope>
    <source>
        <strain evidence="2">ATCC 10762</strain>
    </source>
</reference>
<dbReference type="InterPro" id="IPR036689">
    <property type="entry name" value="ESAT-6-like_sf"/>
</dbReference>
<evidence type="ECO:0000313" key="1">
    <source>
        <dbReference type="EMBL" id="GGU80786.1"/>
    </source>
</evidence>
<evidence type="ECO:0000313" key="2">
    <source>
        <dbReference type="EMBL" id="OEV32733.1"/>
    </source>
</evidence>
<comment type="caution">
    <text evidence="2">The sequence shown here is derived from an EMBL/GenBank/DDBJ whole genome shotgun (WGS) entry which is preliminary data.</text>
</comment>
<dbReference type="KEGG" id="kau:B6264_04225"/>
<reference evidence="1" key="1">
    <citation type="journal article" date="2014" name="Int. J. Syst. Evol. Microbiol.">
        <title>Complete genome sequence of Corynebacterium casei LMG S-19264T (=DSM 44701T), isolated from a smear-ripened cheese.</title>
        <authorList>
            <consortium name="US DOE Joint Genome Institute (JGI-PGF)"/>
            <person name="Walter F."/>
            <person name="Albersmeier A."/>
            <person name="Kalinowski J."/>
            <person name="Ruckert C."/>
        </authorList>
    </citation>
    <scope>NUCLEOTIDE SEQUENCE</scope>
    <source>
        <strain evidence="1">JCM 4434</strain>
    </source>
</reference>
<evidence type="ECO:0000313" key="3">
    <source>
        <dbReference type="Proteomes" id="UP000037395"/>
    </source>
</evidence>
<protein>
    <submittedName>
        <fullName evidence="2">Uncharacterized protein</fullName>
    </submittedName>
</protein>
<accession>A0A8H9HQ52</accession>
<accession>A0A1E7MWW8</accession>
<dbReference type="EMBL" id="BMUB01000007">
    <property type="protein sequence ID" value="GGU80786.1"/>
    <property type="molecule type" value="Genomic_DNA"/>
</dbReference>
<proteinExistence type="predicted"/>
<dbReference type="OrthoDB" id="4551929at2"/>
<organism evidence="2 3">
    <name type="scientific">Kitasatospora aureofaciens</name>
    <name type="common">Streptomyces aureofaciens</name>
    <dbReference type="NCBI Taxonomy" id="1894"/>
    <lineage>
        <taxon>Bacteria</taxon>
        <taxon>Bacillati</taxon>
        <taxon>Actinomycetota</taxon>
        <taxon>Actinomycetes</taxon>
        <taxon>Kitasatosporales</taxon>
        <taxon>Streptomycetaceae</taxon>
        <taxon>Kitasatospora</taxon>
    </lineage>
</organism>
<dbReference type="EMBL" id="JPRF03000087">
    <property type="protein sequence ID" value="OEV32733.1"/>
    <property type="molecule type" value="Genomic_DNA"/>
</dbReference>
<gene>
    <name evidence="1" type="ORF">GCM10010502_36070</name>
    <name evidence="2" type="ORF">HS99_0015860</name>
</gene>
<sequence length="99" mass="10965">MADFTVSPEFLAKLAKDLKGCGDELDQGLKALKEASRDGLGFDFLEDAGKHFQEKWEYGLKKVRECVKVLDEGLEKARQSYAGTEQDIAKALTPARGRS</sequence>
<dbReference type="Proteomes" id="UP000037395">
    <property type="component" value="Unassembled WGS sequence"/>
</dbReference>
<keyword evidence="3" id="KW-1185">Reference proteome</keyword>
<dbReference type="RefSeq" id="WP_050366530.1">
    <property type="nucleotide sequence ID" value="NZ_BMUB01000007.1"/>
</dbReference>
<reference evidence="3" key="3">
    <citation type="submission" date="2016-08" db="EMBL/GenBank/DDBJ databases">
        <title>Sequencing, assembly and comparative genomics of S. aureofaciens ATCC 10762.</title>
        <authorList>
            <person name="Gradnigo J.S."/>
            <person name="Johnson N."/>
            <person name="Somerville G.A."/>
        </authorList>
    </citation>
    <scope>NUCLEOTIDE SEQUENCE [LARGE SCALE GENOMIC DNA]</scope>
    <source>
        <strain evidence="3">ATCC 10762 / DSM 40127 / CCM 3239 / JCM 4008 / LMG 5968 / NBRC 12843 / NCIMB 8234 / A-377</strain>
    </source>
</reference>
<dbReference type="Gene3D" id="1.10.287.1060">
    <property type="entry name" value="ESAT-6-like"/>
    <property type="match status" value="1"/>
</dbReference>
<reference evidence="1" key="5">
    <citation type="submission" date="2020-09" db="EMBL/GenBank/DDBJ databases">
        <authorList>
            <person name="Sun Q."/>
            <person name="Ohkuma M."/>
        </authorList>
    </citation>
    <scope>NUCLEOTIDE SEQUENCE</scope>
    <source>
        <strain evidence="1">JCM 4434</strain>
    </source>
</reference>
<dbReference type="Proteomes" id="UP000610124">
    <property type="component" value="Unassembled WGS sequence"/>
</dbReference>
<dbReference type="AlphaFoldDB" id="A0A1E7MWW8"/>
<reference evidence="2 3" key="2">
    <citation type="submission" date="2014-07" db="EMBL/GenBank/DDBJ databases">
        <authorList>
            <person name="Zhang J.E."/>
            <person name="Yang H."/>
            <person name="Guo J."/>
            <person name="Deng Z."/>
            <person name="Luo H."/>
            <person name="Luo M."/>
            <person name="Zhao B."/>
        </authorList>
    </citation>
    <scope>NUCLEOTIDE SEQUENCE [LARGE SCALE GENOMIC DNA]</scope>
    <source>
        <strain evidence="2">ATCC 10762</strain>
        <strain evidence="3">ATCC 10762 / DSM 40127 / CCM 3239 / JCM 4008 / LMG 5968 / NBRC 12843 / NCIMB 8234 / A-377</strain>
    </source>
</reference>